<dbReference type="InterPro" id="IPR002816">
    <property type="entry name" value="TraB/PrgY/GumN_fam"/>
</dbReference>
<dbReference type="Proteomes" id="UP000256763">
    <property type="component" value="Unassembled WGS sequence"/>
</dbReference>
<dbReference type="PANTHER" id="PTHR40590:SF1">
    <property type="entry name" value="CYTOPLASMIC PROTEIN"/>
    <property type="match status" value="1"/>
</dbReference>
<dbReference type="OrthoDB" id="357294at2"/>
<gene>
    <name evidence="1" type="ORF">CAL65_07010</name>
</gene>
<reference evidence="2" key="1">
    <citation type="submission" date="2017-05" db="EMBL/GenBank/DDBJ databases">
        <authorList>
            <person name="Sharma S."/>
            <person name="Sidhu C."/>
            <person name="Pinnaka A.K."/>
        </authorList>
    </citation>
    <scope>NUCLEOTIDE SEQUENCE [LARGE SCALE GENOMIC DNA]</scope>
    <source>
        <strain evidence="2">AK93</strain>
    </source>
</reference>
<dbReference type="Pfam" id="PF01963">
    <property type="entry name" value="TraB_PrgY_gumN"/>
    <property type="match status" value="1"/>
</dbReference>
<dbReference type="EMBL" id="NFZW01000005">
    <property type="protein sequence ID" value="RFA38077.1"/>
    <property type="molecule type" value="Genomic_DNA"/>
</dbReference>
<evidence type="ECO:0000313" key="1">
    <source>
        <dbReference type="EMBL" id="RFA38077.1"/>
    </source>
</evidence>
<protein>
    <recommendedName>
        <fullName evidence="3">TraB/GumN family protein</fullName>
    </recommendedName>
</protein>
<comment type="caution">
    <text evidence="1">The sequence shown here is derived from an EMBL/GenBank/DDBJ whole genome shotgun (WGS) entry which is preliminary data.</text>
</comment>
<sequence length="299" mass="33435">MQTRGIRGSGLWLLFLLLLLSLPCRVLAEDGVFWRIVGPGGQDSYLLGSIHVAPAGFHPLPGEITQAFQGANALVVEVDISQVDPAEMFTLLQQWGMFPPGESLEESLDQDTWRRVVAVSEELGLPLSVMNRYRPWLASLTLSTAFFEQVGFTMDHGIDYHFLMAARDTKPVIELETVEEQLGILAELDSETEQVFLQQTLDQLEENGEEFVAELGRTWREGDLEGLQTLLNDSFPPEFADLEQRLITERNKRMTQRIEQLLEANDSLFVVVGAGHLPGESGLIALLRQAGYELKPVEL</sequence>
<accession>A0A3E0X1P4</accession>
<name>A0A3E0X1P4_9GAMM</name>
<dbReference type="InterPro" id="IPR047111">
    <property type="entry name" value="YbaP-like"/>
</dbReference>
<dbReference type="AlphaFoldDB" id="A0A3E0X1P4"/>
<proteinExistence type="predicted"/>
<evidence type="ECO:0008006" key="3">
    <source>
        <dbReference type="Google" id="ProtNLM"/>
    </source>
</evidence>
<dbReference type="CDD" id="cd14789">
    <property type="entry name" value="Tiki"/>
    <property type="match status" value="1"/>
</dbReference>
<keyword evidence="2" id="KW-1185">Reference proteome</keyword>
<dbReference type="RefSeq" id="WP_116301393.1">
    <property type="nucleotide sequence ID" value="NZ_NFZV01000004.1"/>
</dbReference>
<evidence type="ECO:0000313" key="2">
    <source>
        <dbReference type="Proteomes" id="UP000256763"/>
    </source>
</evidence>
<organism evidence="1 2">
    <name type="scientific">Alkalilimnicola ehrlichii</name>
    <dbReference type="NCBI Taxonomy" id="351052"/>
    <lineage>
        <taxon>Bacteria</taxon>
        <taxon>Pseudomonadati</taxon>
        <taxon>Pseudomonadota</taxon>
        <taxon>Gammaproteobacteria</taxon>
        <taxon>Chromatiales</taxon>
        <taxon>Ectothiorhodospiraceae</taxon>
        <taxon>Alkalilimnicola</taxon>
    </lineage>
</organism>
<dbReference type="PANTHER" id="PTHR40590">
    <property type="entry name" value="CYTOPLASMIC PROTEIN-RELATED"/>
    <property type="match status" value="1"/>
</dbReference>